<evidence type="ECO:0000256" key="2">
    <source>
        <dbReference type="ARBA" id="ARBA00023054"/>
    </source>
</evidence>
<accession>D3BSP7</accession>
<dbReference type="GO" id="GO:0005096">
    <property type="term" value="F:GTPase activator activity"/>
    <property type="evidence" value="ECO:0007669"/>
    <property type="project" value="UniProtKB-KW"/>
</dbReference>
<dbReference type="PROSITE" id="PS51741">
    <property type="entry name" value="F_BAR"/>
    <property type="match status" value="1"/>
</dbReference>
<name>D3BSP7_HETP5</name>
<feature type="domain" description="Rho-GAP" evidence="5">
    <location>
        <begin position="396"/>
        <end position="582"/>
    </location>
</feature>
<dbReference type="Gene3D" id="1.20.1270.60">
    <property type="entry name" value="Arfaptin homology (AH) domain/BAR domain"/>
    <property type="match status" value="1"/>
</dbReference>
<dbReference type="GO" id="GO:0005737">
    <property type="term" value="C:cytoplasm"/>
    <property type="evidence" value="ECO:0007669"/>
    <property type="project" value="TreeGrafter"/>
</dbReference>
<evidence type="ECO:0000256" key="4">
    <source>
        <dbReference type="SAM" id="MobiDB-lite"/>
    </source>
</evidence>
<dbReference type="Proteomes" id="UP000001396">
    <property type="component" value="Unassembled WGS sequence"/>
</dbReference>
<dbReference type="SUPFAM" id="SSF103657">
    <property type="entry name" value="BAR/IMD domain-like"/>
    <property type="match status" value="1"/>
</dbReference>
<keyword evidence="8" id="KW-1185">Reference proteome</keyword>
<dbReference type="GO" id="GO:0016050">
    <property type="term" value="P:vesicle organization"/>
    <property type="evidence" value="ECO:0007669"/>
    <property type="project" value="UniProtKB-ARBA"/>
</dbReference>
<sequence length="708" mass="80598">MSTTLSKSGESMLKSSNSLLSSEGFAVDSDDEVGNITGSQQSPDKKLSFAQDMWEGFDLLCKRTEYGIEQCKELLDFFKKRAALEERYAKSVVDHFSKFKLKDETDSFQRGFLCISVLSESESNIHKSFAQNLINNLCHPFTALVKEMEQKRKNLVNEGLKLRNDYKDSLEAVRKAHQKYEKFCKETESAKIELISMLEKETEVDGPSIKVQTLEKKVAKCEATAIVAEEEYKNQIKETNEFIYGYYQTKMMDSLNEFEQFESMRMQFIKSNIKNYMGLMLETPSALEVELNNGCKQTDWIDPELDIQTFIKNHTTPRKLIPPFQFEPYVEGKLISLNSSSSGIQQQASSPPTAKVSSFKDNILGFFNKTNILTLKRDENPLHSSQSIPLHPIFGTDLEELMDQQKKDFPQIDIPLILINFIQTLLKLNALETEGIFRMSPPHTQLQQEKQKLDEGGGLDHIQDVHLVASLLKHWLRDLPNPIISSAIYDEIIETPLNAWNIIETGIPLLHQRVLRYLIDFFVELNEPEFAAQTKMDCHSLAVVMAPVLIRSNINDPQVALENSKREVKVVECMIVDSLNKKKEQELIQQEKVRSRSSTPINFPFQPIANNNNNDSENNNNNSNSNSSNNNSSTSNLNNSKQDESNNIPSRNTSTLSFGNSDTFSVSKSDSDPVLVESEEFHDHDHDEFREFIQVSNDSNQSLSSDDS</sequence>
<dbReference type="PROSITE" id="PS50238">
    <property type="entry name" value="RHOGAP"/>
    <property type="match status" value="1"/>
</dbReference>
<dbReference type="GeneID" id="31366485"/>
<feature type="domain" description="F-BAR" evidence="6">
    <location>
        <begin position="47"/>
        <end position="306"/>
    </location>
</feature>
<comment type="caution">
    <text evidence="7">The sequence shown here is derived from an EMBL/GenBank/DDBJ whole genome shotgun (WGS) entry which is preliminary data.</text>
</comment>
<dbReference type="RefSeq" id="XP_020427646.1">
    <property type="nucleotide sequence ID" value="XM_020581776.1"/>
</dbReference>
<dbReference type="InterPro" id="IPR008936">
    <property type="entry name" value="Rho_GTPase_activation_prot"/>
</dbReference>
<dbReference type="FunCoup" id="D3BSP7">
    <property type="interactions" value="33"/>
</dbReference>
<dbReference type="Gene3D" id="1.10.555.10">
    <property type="entry name" value="Rho GTPase activation protein"/>
    <property type="match status" value="1"/>
</dbReference>
<dbReference type="AlphaFoldDB" id="D3BSP7"/>
<dbReference type="InterPro" id="IPR027267">
    <property type="entry name" value="AH/BAR_dom_sf"/>
</dbReference>
<dbReference type="EMBL" id="ADBJ01000054">
    <property type="protein sequence ID" value="EFA75512.1"/>
    <property type="molecule type" value="Genomic_DNA"/>
</dbReference>
<evidence type="ECO:0000256" key="3">
    <source>
        <dbReference type="PROSITE-ProRule" id="PRU01077"/>
    </source>
</evidence>
<protein>
    <submittedName>
        <fullName evidence="7">RhoGAP domain-containing protein</fullName>
    </submittedName>
</protein>
<dbReference type="InterPro" id="IPR001060">
    <property type="entry name" value="FCH_dom"/>
</dbReference>
<proteinExistence type="predicted"/>
<dbReference type="SMART" id="SM00324">
    <property type="entry name" value="RhoGAP"/>
    <property type="match status" value="1"/>
</dbReference>
<evidence type="ECO:0000313" key="8">
    <source>
        <dbReference type="Proteomes" id="UP000001396"/>
    </source>
</evidence>
<evidence type="ECO:0000259" key="6">
    <source>
        <dbReference type="PROSITE" id="PS51741"/>
    </source>
</evidence>
<reference evidence="7 8" key="1">
    <citation type="journal article" date="2011" name="Genome Res.">
        <title>Phylogeny-wide analysis of social amoeba genomes highlights ancient origins for complex intercellular communication.</title>
        <authorList>
            <person name="Heidel A.J."/>
            <person name="Lawal H.M."/>
            <person name="Felder M."/>
            <person name="Schilde C."/>
            <person name="Helps N.R."/>
            <person name="Tunggal B."/>
            <person name="Rivero F."/>
            <person name="John U."/>
            <person name="Schleicher M."/>
            <person name="Eichinger L."/>
            <person name="Platzer M."/>
            <person name="Noegel A.A."/>
            <person name="Schaap P."/>
            <person name="Gloeckner G."/>
        </authorList>
    </citation>
    <scope>NUCLEOTIDE SEQUENCE [LARGE SCALE GENOMIC DNA]</scope>
    <source>
        <strain evidence="8">ATCC 26659 / Pp 5 / PN500</strain>
    </source>
</reference>
<dbReference type="Pfam" id="PF00611">
    <property type="entry name" value="FCH"/>
    <property type="match status" value="1"/>
</dbReference>
<dbReference type="GO" id="GO:0042330">
    <property type="term" value="P:taxis"/>
    <property type="evidence" value="ECO:0007669"/>
    <property type="project" value="UniProtKB-ARBA"/>
</dbReference>
<dbReference type="SMART" id="SM00055">
    <property type="entry name" value="FCH"/>
    <property type="match status" value="1"/>
</dbReference>
<evidence type="ECO:0000259" key="5">
    <source>
        <dbReference type="PROSITE" id="PS50238"/>
    </source>
</evidence>
<dbReference type="FunFam" id="1.20.1270.60:FF:000060">
    <property type="entry name" value="Actin polymerization protein Bzz1"/>
    <property type="match status" value="1"/>
</dbReference>
<evidence type="ECO:0000256" key="1">
    <source>
        <dbReference type="ARBA" id="ARBA00022468"/>
    </source>
</evidence>
<keyword evidence="2 3" id="KW-0175">Coiled coil</keyword>
<feature type="region of interest" description="Disordered" evidence="4">
    <location>
        <begin position="590"/>
        <end position="686"/>
    </location>
</feature>
<keyword evidence="1" id="KW-0343">GTPase activation</keyword>
<dbReference type="OMA" id="NNLCHPF"/>
<dbReference type="PANTHER" id="PTHR45876:SF8">
    <property type="entry name" value="FI04035P"/>
    <property type="match status" value="1"/>
</dbReference>
<dbReference type="InterPro" id="IPR031160">
    <property type="entry name" value="F_BAR_dom"/>
</dbReference>
<evidence type="ECO:0000313" key="7">
    <source>
        <dbReference type="EMBL" id="EFA75512.1"/>
    </source>
</evidence>
<organism evidence="7 8">
    <name type="scientific">Heterostelium pallidum (strain ATCC 26659 / Pp 5 / PN500)</name>
    <name type="common">Cellular slime mold</name>
    <name type="synonym">Polysphondylium pallidum</name>
    <dbReference type="NCBI Taxonomy" id="670386"/>
    <lineage>
        <taxon>Eukaryota</taxon>
        <taxon>Amoebozoa</taxon>
        <taxon>Evosea</taxon>
        <taxon>Eumycetozoa</taxon>
        <taxon>Dictyostelia</taxon>
        <taxon>Acytosteliales</taxon>
        <taxon>Acytosteliaceae</taxon>
        <taxon>Heterostelium</taxon>
    </lineage>
</organism>
<dbReference type="PANTHER" id="PTHR45876">
    <property type="entry name" value="FI04035P"/>
    <property type="match status" value="1"/>
</dbReference>
<feature type="compositionally biased region" description="Polar residues" evidence="4">
    <location>
        <begin position="645"/>
        <end position="668"/>
    </location>
</feature>
<dbReference type="InterPro" id="IPR000198">
    <property type="entry name" value="RhoGAP_dom"/>
</dbReference>
<dbReference type="InParanoid" id="D3BSP7"/>
<dbReference type="Pfam" id="PF00620">
    <property type="entry name" value="RhoGAP"/>
    <property type="match status" value="1"/>
</dbReference>
<feature type="compositionally biased region" description="Low complexity" evidence="4">
    <location>
        <begin position="610"/>
        <end position="640"/>
    </location>
</feature>
<dbReference type="SUPFAM" id="SSF48350">
    <property type="entry name" value="GTPase activation domain, GAP"/>
    <property type="match status" value="1"/>
</dbReference>
<gene>
    <name evidence="7" type="primary">mgp1</name>
    <name evidence="7" type="ORF">PPL_11016</name>
</gene>
<dbReference type="GO" id="GO:0007165">
    <property type="term" value="P:signal transduction"/>
    <property type="evidence" value="ECO:0007669"/>
    <property type="project" value="InterPro"/>
</dbReference>